<dbReference type="EMBL" id="BASZ01000001">
    <property type="protein sequence ID" value="GAD47779.1"/>
    <property type="molecule type" value="Genomic_DNA"/>
</dbReference>
<dbReference type="AlphaFoldDB" id="U2ZQX8"/>
<dbReference type="KEGG" id="ntd:EGO55_14380"/>
<dbReference type="RefSeq" id="WP_021688686.1">
    <property type="nucleotide sequence ID" value="NZ_BASZ01000001.1"/>
</dbReference>
<organism evidence="1 2">
    <name type="scientific">Caenibius tardaugens NBRC 16725</name>
    <dbReference type="NCBI Taxonomy" id="1219035"/>
    <lineage>
        <taxon>Bacteria</taxon>
        <taxon>Pseudomonadati</taxon>
        <taxon>Pseudomonadota</taxon>
        <taxon>Alphaproteobacteria</taxon>
        <taxon>Sphingomonadales</taxon>
        <taxon>Erythrobacteraceae</taxon>
        <taxon>Caenibius</taxon>
    </lineage>
</organism>
<evidence type="ECO:0000313" key="1">
    <source>
        <dbReference type="EMBL" id="GAD47779.1"/>
    </source>
</evidence>
<protein>
    <submittedName>
        <fullName evidence="1">Uncharacterized protein</fullName>
    </submittedName>
</protein>
<keyword evidence="2" id="KW-1185">Reference proteome</keyword>
<evidence type="ECO:0000313" key="2">
    <source>
        <dbReference type="Proteomes" id="UP000016568"/>
    </source>
</evidence>
<proteinExistence type="predicted"/>
<dbReference type="Proteomes" id="UP000016568">
    <property type="component" value="Unassembled WGS sequence"/>
</dbReference>
<accession>U2ZQX8</accession>
<gene>
    <name evidence="1" type="ORF">NT2_01_05530</name>
</gene>
<reference evidence="1 2" key="1">
    <citation type="submission" date="2013-09" db="EMBL/GenBank/DDBJ databases">
        <title>Whole genome shotgun sequence of Novosphingobium tardaugens NBRC 16725.</title>
        <authorList>
            <person name="Isaki S."/>
            <person name="Hosoyama A."/>
            <person name="Tsuchikane K."/>
            <person name="Katsumata H."/>
            <person name="Ando Y."/>
            <person name="Yamazaki S."/>
            <person name="Fujita N."/>
        </authorList>
    </citation>
    <scope>NUCLEOTIDE SEQUENCE [LARGE SCALE GENOMIC DNA]</scope>
    <source>
        <strain evidence="1 2">NBRC 16725</strain>
    </source>
</reference>
<comment type="caution">
    <text evidence="1">The sequence shown here is derived from an EMBL/GenBank/DDBJ whole genome shotgun (WGS) entry which is preliminary data.</text>
</comment>
<name>U2ZQX8_9SPHN</name>
<sequence length="110" mass="12241">MTEPSRGLRPQVPTMANLLRTVRDYLDSHAGQPGNRFQAQVASYLLAICEREIAYRGPMLDDGAQLCAAIRDGAHDACWDDLITRLLDETVVAVEVTRPELLDPMHRAIP</sequence>
<dbReference type="eggNOG" id="ENOG5031CA5">
    <property type="taxonomic scope" value="Bacteria"/>
</dbReference>